<feature type="region of interest" description="Disordered" evidence="2">
    <location>
        <begin position="13"/>
        <end position="47"/>
    </location>
</feature>
<feature type="region of interest" description="Disordered" evidence="2">
    <location>
        <begin position="74"/>
        <end position="102"/>
    </location>
</feature>
<dbReference type="GO" id="GO:0004197">
    <property type="term" value="F:cysteine-type endopeptidase activity"/>
    <property type="evidence" value="ECO:0007669"/>
    <property type="project" value="InterPro"/>
</dbReference>
<dbReference type="Gene3D" id="3.30.70.1470">
    <property type="entry name" value="Caspase-like"/>
    <property type="match status" value="1"/>
</dbReference>
<protein>
    <recommendedName>
        <fullName evidence="3">Caspase family p20 domain-containing protein</fullName>
    </recommendedName>
</protein>
<dbReference type="InterPro" id="IPR029030">
    <property type="entry name" value="Caspase-like_dom_sf"/>
</dbReference>
<evidence type="ECO:0000259" key="3">
    <source>
        <dbReference type="PROSITE" id="PS50208"/>
    </source>
</evidence>
<evidence type="ECO:0000256" key="2">
    <source>
        <dbReference type="SAM" id="MobiDB-lite"/>
    </source>
</evidence>
<dbReference type="PROSITE" id="PS50208">
    <property type="entry name" value="CASPASE_P20"/>
    <property type="match status" value="1"/>
</dbReference>
<dbReference type="GO" id="GO:0006508">
    <property type="term" value="P:proteolysis"/>
    <property type="evidence" value="ECO:0007669"/>
    <property type="project" value="InterPro"/>
</dbReference>
<reference evidence="4" key="1">
    <citation type="submission" date="2019-08" db="EMBL/GenBank/DDBJ databases">
        <title>The improved chromosome-level genome for the pearl oyster Pinctada fucata martensii using PacBio sequencing and Hi-C.</title>
        <authorList>
            <person name="Zheng Z."/>
        </authorList>
    </citation>
    <scope>NUCLEOTIDE SEQUENCE</scope>
    <source>
        <strain evidence="4">ZZ-2019</strain>
        <tissue evidence="4">Adductor muscle</tissue>
    </source>
</reference>
<accession>A0AA88XUR7</accession>
<dbReference type="SMART" id="SM00115">
    <property type="entry name" value="CASc"/>
    <property type="match status" value="1"/>
</dbReference>
<dbReference type="GO" id="GO:0005737">
    <property type="term" value="C:cytoplasm"/>
    <property type="evidence" value="ECO:0007669"/>
    <property type="project" value="TreeGrafter"/>
</dbReference>
<organism evidence="4 5">
    <name type="scientific">Pinctada imbricata</name>
    <name type="common">Atlantic pearl-oyster</name>
    <name type="synonym">Pinctada martensii</name>
    <dbReference type="NCBI Taxonomy" id="66713"/>
    <lineage>
        <taxon>Eukaryota</taxon>
        <taxon>Metazoa</taxon>
        <taxon>Spiralia</taxon>
        <taxon>Lophotrochozoa</taxon>
        <taxon>Mollusca</taxon>
        <taxon>Bivalvia</taxon>
        <taxon>Autobranchia</taxon>
        <taxon>Pteriomorphia</taxon>
        <taxon>Pterioida</taxon>
        <taxon>Pterioidea</taxon>
        <taxon>Pteriidae</taxon>
        <taxon>Pinctada</taxon>
    </lineage>
</organism>
<evidence type="ECO:0000256" key="1">
    <source>
        <dbReference type="ARBA" id="ARBA00010134"/>
    </source>
</evidence>
<feature type="compositionally biased region" description="Basic residues" evidence="2">
    <location>
        <begin position="28"/>
        <end position="39"/>
    </location>
</feature>
<gene>
    <name evidence="4" type="ORF">FSP39_002947</name>
</gene>
<feature type="domain" description="Caspase family p20" evidence="3">
    <location>
        <begin position="156"/>
        <end position="287"/>
    </location>
</feature>
<dbReference type="Pfam" id="PF00656">
    <property type="entry name" value="Peptidase_C14"/>
    <property type="match status" value="1"/>
</dbReference>
<sequence>MLTMIITIAIVNKSSKNEEEGDHDRRNGPKKKAPPSRNKRPTDYIELTGSPELIRQFEVKRDMSVYGSFSRHMLASKEDSIPPTPASDPPRTRQKKPPLGFRLPPAVKAGSLVVRNPGSSRDPVASLLSLSNVSPRHYNPPSIKLDDPYLEDYNVTKALVLIFNQQTFQRNGELLMSLKRQYALQDGAELKKLFDEMEYTTKLHTDLKADDIAHEIYKVVTSDEENGDYPGTYDAFICCIGSHGNSERFLGHDCRPIDVAPMLEALSSEDCVRFATKPKLFFINASRPSFETVKGPITTTAKDHYRNLQNLAIDPVEHASLSFEVKTNLDASVALMVTDDIEEPIIEIIIGASKNRKWIIRTRNIRQEENNIVIEKQIKNYLNEFEYKPFWISWYNADIRVGYGLEAGKNIKLILKDFRSYIQPHKIHTIAIASSNKCHWKFHLPEKPDQDISLPPQHFLVSYSPLGASKKYRTHKTALNSRNAKTGSQYFQTFVNVFRRTHASVPLDEIIHQMNKEISHTFVPGQDGVHRKFDKEPITDHNLGFRNVYFKTKKFLRY</sequence>
<dbReference type="PANTHER" id="PTHR10454:SF232">
    <property type="entry name" value="AT03047P-RELATED"/>
    <property type="match status" value="1"/>
</dbReference>
<dbReference type="SUPFAM" id="SSF52129">
    <property type="entry name" value="Caspase-like"/>
    <property type="match status" value="1"/>
</dbReference>
<comment type="caution">
    <text evidence="4">The sequence shown here is derived from an EMBL/GenBank/DDBJ whole genome shotgun (WGS) entry which is preliminary data.</text>
</comment>
<dbReference type="InterPro" id="IPR002398">
    <property type="entry name" value="Pept_C14"/>
</dbReference>
<evidence type="ECO:0000313" key="5">
    <source>
        <dbReference type="Proteomes" id="UP001186944"/>
    </source>
</evidence>
<dbReference type="EMBL" id="VSWD01000009">
    <property type="protein sequence ID" value="KAK3092449.1"/>
    <property type="molecule type" value="Genomic_DNA"/>
</dbReference>
<dbReference type="Proteomes" id="UP001186944">
    <property type="component" value="Unassembled WGS sequence"/>
</dbReference>
<dbReference type="PANTHER" id="PTHR10454">
    <property type="entry name" value="CASPASE"/>
    <property type="match status" value="1"/>
</dbReference>
<name>A0AA88XUR7_PINIB</name>
<dbReference type="InterPro" id="IPR001309">
    <property type="entry name" value="Pept_C14_p20"/>
</dbReference>
<dbReference type="AlphaFoldDB" id="A0AA88XUR7"/>
<dbReference type="InterPro" id="IPR011600">
    <property type="entry name" value="Pept_C14_caspase"/>
</dbReference>
<comment type="similarity">
    <text evidence="1">Belongs to the peptidase C14A family.</text>
</comment>
<keyword evidence="5" id="KW-1185">Reference proteome</keyword>
<evidence type="ECO:0000313" key="4">
    <source>
        <dbReference type="EMBL" id="KAK3092449.1"/>
    </source>
</evidence>
<dbReference type="InterPro" id="IPR015917">
    <property type="entry name" value="Pept_C14A"/>
</dbReference>
<dbReference type="Gene3D" id="3.40.50.1460">
    <property type="match status" value="1"/>
</dbReference>
<proteinExistence type="inferred from homology"/>
<dbReference type="GO" id="GO:0043525">
    <property type="term" value="P:positive regulation of neuron apoptotic process"/>
    <property type="evidence" value="ECO:0007669"/>
    <property type="project" value="TreeGrafter"/>
</dbReference>
<dbReference type="GO" id="GO:0006915">
    <property type="term" value="P:apoptotic process"/>
    <property type="evidence" value="ECO:0007669"/>
    <property type="project" value="TreeGrafter"/>
</dbReference>
<feature type="compositionally biased region" description="Basic and acidic residues" evidence="2">
    <location>
        <begin position="15"/>
        <end position="27"/>
    </location>
</feature>